<dbReference type="SMART" id="SM00382">
    <property type="entry name" value="AAA"/>
    <property type="match status" value="1"/>
</dbReference>
<evidence type="ECO:0000256" key="1">
    <source>
        <dbReference type="ARBA" id="ARBA00004229"/>
    </source>
</evidence>
<evidence type="ECO:0000313" key="9">
    <source>
        <dbReference type="EMBL" id="AWD77276.1"/>
    </source>
</evidence>
<dbReference type="Pfam" id="PF00004">
    <property type="entry name" value="AAA"/>
    <property type="match status" value="1"/>
</dbReference>
<dbReference type="PANTHER" id="PTHR42960:SF1">
    <property type="entry name" value="YCF46 PROTEIN"/>
    <property type="match status" value="1"/>
</dbReference>
<dbReference type="InterPro" id="IPR003593">
    <property type="entry name" value="AAA+_ATPase"/>
</dbReference>
<dbReference type="EMBL" id="MG598531">
    <property type="protein sequence ID" value="AWD77276.1"/>
    <property type="molecule type" value="Genomic_DNA"/>
</dbReference>
<geneLocation type="chloroplast" evidence="9"/>
<dbReference type="CDD" id="cd19507">
    <property type="entry name" value="RecA-like_Ycf46-like"/>
    <property type="match status" value="1"/>
</dbReference>
<keyword evidence="5" id="KW-0067">ATP-binding</keyword>
<evidence type="ECO:0000256" key="4">
    <source>
        <dbReference type="ARBA" id="ARBA00022741"/>
    </source>
</evidence>
<dbReference type="InterPro" id="IPR041569">
    <property type="entry name" value="AAA_lid_3"/>
</dbReference>
<accession>A0A2S1FWY0</accession>
<evidence type="ECO:0000256" key="2">
    <source>
        <dbReference type="ARBA" id="ARBA00022528"/>
    </source>
</evidence>
<name>A0A2S1FWY0_9FLOR</name>
<protein>
    <recommendedName>
        <fullName evidence="7">Uncharacterized AAA domain-containing protein ycf46</fullName>
    </recommendedName>
</protein>
<gene>
    <name evidence="9" type="primary">ycf46</name>
    <name evidence="9" type="ORF">Grafi_p073</name>
</gene>
<dbReference type="GO" id="GO:0009507">
    <property type="term" value="C:chloroplast"/>
    <property type="evidence" value="ECO:0007669"/>
    <property type="project" value="UniProtKB-SubCell"/>
</dbReference>
<proteinExistence type="inferred from homology"/>
<dbReference type="RefSeq" id="YP_009488643.1">
    <property type="nucleotide sequence ID" value="NC_037841.1"/>
</dbReference>
<dbReference type="InterPro" id="IPR003959">
    <property type="entry name" value="ATPase_AAA_core"/>
</dbReference>
<evidence type="ECO:0000256" key="5">
    <source>
        <dbReference type="ARBA" id="ARBA00022840"/>
    </source>
</evidence>
<dbReference type="GeneID" id="36945003"/>
<dbReference type="GO" id="GO:0016887">
    <property type="term" value="F:ATP hydrolysis activity"/>
    <property type="evidence" value="ECO:0007669"/>
    <property type="project" value="InterPro"/>
</dbReference>
<sequence>MNFEEEFKILLSSQHSLVYIVSDEEERLEYTIRQIFNQEFNNSIYSWDFIDGYQNNPNYMNKAQRNPIEALEFIETLTSNTPKIFILKDFHVFMNDIAVIRKIKNIRKTLHKTNSYVIISAPIIQIPSLLSTTITVIEFPLPNTQEIEAELKRLFTIMSINISINNTNLTSAYKGFSIERIRRSISKLVYSQKSIQEVFKSILEEKKQLIQQTDILDFYYSNHNLEDIGGLTNLKEWLKKRSNSFSKQAKNYGLPYPKGILLVGIQGTGKSLSAKAISHQWNIPLLRLDIGKIFTGIVGESEKRIRKMIKISEQSAPCILWIDEIDKAFTRLTSNTDSGTTNRVLSSFLTWLSEKETQVFVVATANNALSLPSELLRKGRFDEIFFLDLPNYKERLKIFQIHLMKVRPLTWERYDIKNLSKLTDKFSGAEIRQLIIEAMHNAFYEKREFNTQDIVTVIQNFVPLSFTDQGSISALQDWARLGKVRLASEENR</sequence>
<dbReference type="Gene3D" id="1.10.8.60">
    <property type="match status" value="1"/>
</dbReference>
<dbReference type="InterPro" id="IPR052381">
    <property type="entry name" value="AAA_domain_protein"/>
</dbReference>
<keyword evidence="4" id="KW-0547">Nucleotide-binding</keyword>
<evidence type="ECO:0000256" key="7">
    <source>
        <dbReference type="ARBA" id="ARBA00040480"/>
    </source>
</evidence>
<dbReference type="GO" id="GO:0005524">
    <property type="term" value="F:ATP binding"/>
    <property type="evidence" value="ECO:0007669"/>
    <property type="project" value="UniProtKB-KW"/>
</dbReference>
<evidence type="ECO:0000256" key="6">
    <source>
        <dbReference type="ARBA" id="ARBA00038088"/>
    </source>
</evidence>
<dbReference type="Gene3D" id="3.40.50.300">
    <property type="entry name" value="P-loop containing nucleotide triphosphate hydrolases"/>
    <property type="match status" value="1"/>
</dbReference>
<comment type="subcellular location">
    <subcellularLocation>
        <location evidence="1">Plastid</location>
        <location evidence="1">Chloroplast</location>
    </subcellularLocation>
</comment>
<evidence type="ECO:0000259" key="8">
    <source>
        <dbReference type="SMART" id="SM00382"/>
    </source>
</evidence>
<dbReference type="SUPFAM" id="SSF52540">
    <property type="entry name" value="P-loop containing nucleoside triphosphate hydrolases"/>
    <property type="match status" value="1"/>
</dbReference>
<dbReference type="Pfam" id="PF17862">
    <property type="entry name" value="AAA_lid_3"/>
    <property type="match status" value="1"/>
</dbReference>
<dbReference type="AlphaFoldDB" id="A0A2S1FWY0"/>
<dbReference type="PANTHER" id="PTHR42960">
    <property type="entry name" value="YCF46 PROTEIN"/>
    <property type="match status" value="1"/>
</dbReference>
<keyword evidence="2 9" id="KW-0150">Chloroplast</keyword>
<keyword evidence="3 9" id="KW-0934">Plastid</keyword>
<feature type="domain" description="AAA+ ATPase" evidence="8">
    <location>
        <begin position="256"/>
        <end position="391"/>
    </location>
</feature>
<evidence type="ECO:0000256" key="3">
    <source>
        <dbReference type="ARBA" id="ARBA00022640"/>
    </source>
</evidence>
<reference evidence="9" key="1">
    <citation type="submission" date="2017-12" db="EMBL/GenBank/DDBJ databases">
        <title>Complete Sequences of the chloroplast DNA of the Grateloupia filicina.</title>
        <authorList>
            <person name="Liu T."/>
            <person name="Liu C."/>
            <person name="Li Y."/>
        </authorList>
    </citation>
    <scope>NUCLEOTIDE SEQUENCE</scope>
</reference>
<organism evidence="9">
    <name type="scientific">Grateloupia filicina</name>
    <dbReference type="NCBI Taxonomy" id="31455"/>
    <lineage>
        <taxon>Eukaryota</taxon>
        <taxon>Rhodophyta</taxon>
        <taxon>Florideophyceae</taxon>
        <taxon>Rhodymeniophycidae</taxon>
        <taxon>Halymeniales</taxon>
        <taxon>Halymeniaceae</taxon>
        <taxon>Grateloupia</taxon>
    </lineage>
</organism>
<dbReference type="InterPro" id="IPR027417">
    <property type="entry name" value="P-loop_NTPase"/>
</dbReference>
<comment type="similarity">
    <text evidence="6">Belongs to the AAA ATPase family. Highly divergent.</text>
</comment>